<accession>A0ABR6I248</accession>
<feature type="region of interest" description="Disordered" evidence="5">
    <location>
        <begin position="1"/>
        <end position="41"/>
    </location>
</feature>
<keyword evidence="3" id="KW-0804">Transcription</keyword>
<dbReference type="PANTHER" id="PTHR30055:SF234">
    <property type="entry name" value="HTH-TYPE TRANSCRIPTIONAL REGULATOR BETI"/>
    <property type="match status" value="1"/>
</dbReference>
<evidence type="ECO:0000256" key="5">
    <source>
        <dbReference type="SAM" id="MobiDB-lite"/>
    </source>
</evidence>
<evidence type="ECO:0000313" key="8">
    <source>
        <dbReference type="Proteomes" id="UP000548685"/>
    </source>
</evidence>
<evidence type="ECO:0000256" key="3">
    <source>
        <dbReference type="ARBA" id="ARBA00023163"/>
    </source>
</evidence>
<dbReference type="RefSeq" id="WP_343784515.1">
    <property type="nucleotide sequence ID" value="NZ_BAAADZ010000005.1"/>
</dbReference>
<dbReference type="InterPro" id="IPR050109">
    <property type="entry name" value="HTH-type_TetR-like_transc_reg"/>
</dbReference>
<name>A0ABR6I248_9SPHN</name>
<evidence type="ECO:0000259" key="6">
    <source>
        <dbReference type="PROSITE" id="PS50977"/>
    </source>
</evidence>
<proteinExistence type="predicted"/>
<evidence type="ECO:0000256" key="2">
    <source>
        <dbReference type="ARBA" id="ARBA00023125"/>
    </source>
</evidence>
<feature type="DNA-binding region" description="H-T-H motif" evidence="4">
    <location>
        <begin position="63"/>
        <end position="82"/>
    </location>
</feature>
<evidence type="ECO:0000256" key="4">
    <source>
        <dbReference type="PROSITE-ProRule" id="PRU00335"/>
    </source>
</evidence>
<evidence type="ECO:0000256" key="1">
    <source>
        <dbReference type="ARBA" id="ARBA00023015"/>
    </source>
</evidence>
<organism evidence="7 8">
    <name type="scientific">Erythrobacter ramosus</name>
    <dbReference type="NCBI Taxonomy" id="35811"/>
    <lineage>
        <taxon>Bacteria</taxon>
        <taxon>Pseudomonadati</taxon>
        <taxon>Pseudomonadota</taxon>
        <taxon>Alphaproteobacteria</taxon>
        <taxon>Sphingomonadales</taxon>
        <taxon>Erythrobacteraceae</taxon>
        <taxon>Erythrobacter/Porphyrobacter group</taxon>
        <taxon>Erythrobacter</taxon>
    </lineage>
</organism>
<protein>
    <submittedName>
        <fullName evidence="7">AcrR family transcriptional regulator</fullName>
    </submittedName>
</protein>
<dbReference type="InterPro" id="IPR036271">
    <property type="entry name" value="Tet_transcr_reg_TetR-rel_C_sf"/>
</dbReference>
<dbReference type="InterPro" id="IPR001647">
    <property type="entry name" value="HTH_TetR"/>
</dbReference>
<dbReference type="InterPro" id="IPR009057">
    <property type="entry name" value="Homeodomain-like_sf"/>
</dbReference>
<gene>
    <name evidence="7" type="ORF">FHS52_002923</name>
</gene>
<keyword evidence="8" id="KW-1185">Reference proteome</keyword>
<comment type="caution">
    <text evidence="7">The sequence shown here is derived from an EMBL/GenBank/DDBJ whole genome shotgun (WGS) entry which is preliminary data.</text>
</comment>
<dbReference type="SUPFAM" id="SSF46689">
    <property type="entry name" value="Homeodomain-like"/>
    <property type="match status" value="1"/>
</dbReference>
<dbReference type="Proteomes" id="UP000548685">
    <property type="component" value="Unassembled WGS sequence"/>
</dbReference>
<dbReference type="PROSITE" id="PS50977">
    <property type="entry name" value="HTH_TETR_2"/>
    <property type="match status" value="1"/>
</dbReference>
<evidence type="ECO:0000313" key="7">
    <source>
        <dbReference type="EMBL" id="MBB3776930.1"/>
    </source>
</evidence>
<feature type="domain" description="HTH tetR-type" evidence="6">
    <location>
        <begin position="40"/>
        <end position="100"/>
    </location>
</feature>
<keyword evidence="1" id="KW-0805">Transcription regulation</keyword>
<dbReference type="SUPFAM" id="SSF48498">
    <property type="entry name" value="Tetracyclin repressor-like, C-terminal domain"/>
    <property type="match status" value="1"/>
</dbReference>
<keyword evidence="2 4" id="KW-0238">DNA-binding</keyword>
<dbReference type="PANTHER" id="PTHR30055">
    <property type="entry name" value="HTH-TYPE TRANSCRIPTIONAL REGULATOR RUTR"/>
    <property type="match status" value="1"/>
</dbReference>
<dbReference type="Pfam" id="PF19352">
    <property type="entry name" value="TetR_C_38"/>
    <property type="match status" value="1"/>
</dbReference>
<feature type="compositionally biased region" description="Polar residues" evidence="5">
    <location>
        <begin position="1"/>
        <end position="16"/>
    </location>
</feature>
<reference evidence="7 8" key="1">
    <citation type="submission" date="2020-08" db="EMBL/GenBank/DDBJ databases">
        <title>Genomic Encyclopedia of Type Strains, Phase IV (KMG-IV): sequencing the most valuable type-strain genomes for metagenomic binning, comparative biology and taxonomic classification.</title>
        <authorList>
            <person name="Goeker M."/>
        </authorList>
    </citation>
    <scope>NUCLEOTIDE SEQUENCE [LARGE SCALE GENOMIC DNA]</scope>
    <source>
        <strain evidence="7 8">DSM 8510</strain>
    </source>
</reference>
<dbReference type="Gene3D" id="1.10.357.10">
    <property type="entry name" value="Tetracycline Repressor, domain 2"/>
    <property type="match status" value="1"/>
</dbReference>
<dbReference type="InterPro" id="IPR011075">
    <property type="entry name" value="TetR_C"/>
</dbReference>
<sequence>MQQSLDRSMNDNNSDSMAKPDPVMRQGYNQHGQKIGSKGERTRNTLIASTVELLETHGLRDVSVADVARRARTSPATFYVYFRDVADVVLAALEYASQTSPELEQIVAQDWLATGNEACSRRFVDSYCELWNRHRTIFRVRNMAAEQGDGRFYAARMSAALPLMEVLTAKIEQAQLTGLVPIELKPRSCAGTVLMMLERLAAIGPVTRKDDDISYESLRAAAAHSVALMIGAFR</sequence>
<dbReference type="Gene3D" id="1.10.10.60">
    <property type="entry name" value="Homeodomain-like"/>
    <property type="match status" value="1"/>
</dbReference>
<dbReference type="Pfam" id="PF00440">
    <property type="entry name" value="TetR_N"/>
    <property type="match status" value="1"/>
</dbReference>
<dbReference type="EMBL" id="JACICE010000004">
    <property type="protein sequence ID" value="MBB3776930.1"/>
    <property type="molecule type" value="Genomic_DNA"/>
</dbReference>